<comment type="caution">
    <text evidence="5">The sequence shown here is derived from an EMBL/GenBank/DDBJ whole genome shotgun (WGS) entry which is preliminary data.</text>
</comment>
<proteinExistence type="predicted"/>
<feature type="region of interest" description="Disordered" evidence="4">
    <location>
        <begin position="1"/>
        <end position="22"/>
    </location>
</feature>
<keyword evidence="1 5" id="KW-0489">Methyltransferase</keyword>
<keyword evidence="2 5" id="KW-0808">Transferase</keyword>
<dbReference type="RefSeq" id="WP_179455943.1">
    <property type="nucleotide sequence ID" value="NZ_BAAAPX010000001.1"/>
</dbReference>
<dbReference type="InterPro" id="IPR029063">
    <property type="entry name" value="SAM-dependent_MTases_sf"/>
</dbReference>
<evidence type="ECO:0000256" key="1">
    <source>
        <dbReference type="ARBA" id="ARBA00022603"/>
    </source>
</evidence>
<sequence length="213" mass="23823">MPSEPEGHETGAEPNEGRDTAGSEYAERLRRLDTSWWRRTLNVQAPYRWNIRRLHLGRVLDVGSGLGRNLAHLGNNGVGVDHNADSVAIARARGLTSFTSDEFPSTPHAVPGAFDSLLFAHVVEHVDPDFAVELVRMYLPYVKPGGRVLFITPQERGYASDATHVSFTDFDGLRRLADRLGLTVEREYSFPLPRFAGKVFTYNEFVMLTRLPG</sequence>
<evidence type="ECO:0000256" key="3">
    <source>
        <dbReference type="ARBA" id="ARBA00022691"/>
    </source>
</evidence>
<evidence type="ECO:0000256" key="2">
    <source>
        <dbReference type="ARBA" id="ARBA00022679"/>
    </source>
</evidence>
<dbReference type="Gene3D" id="3.40.50.150">
    <property type="entry name" value="Vaccinia Virus protein VP39"/>
    <property type="match status" value="1"/>
</dbReference>
<accession>A0A852SYF9</accession>
<dbReference type="EMBL" id="JACCBJ010000001">
    <property type="protein sequence ID" value="NYD74159.1"/>
    <property type="molecule type" value="Genomic_DNA"/>
</dbReference>
<keyword evidence="6" id="KW-1185">Reference proteome</keyword>
<name>A0A852SYF9_9MICO</name>
<dbReference type="GO" id="GO:0032259">
    <property type="term" value="P:methylation"/>
    <property type="evidence" value="ECO:0007669"/>
    <property type="project" value="UniProtKB-KW"/>
</dbReference>
<dbReference type="Pfam" id="PF13489">
    <property type="entry name" value="Methyltransf_23"/>
    <property type="match status" value="1"/>
</dbReference>
<dbReference type="PANTHER" id="PTHR43464">
    <property type="entry name" value="METHYLTRANSFERASE"/>
    <property type="match status" value="1"/>
</dbReference>
<evidence type="ECO:0000313" key="5">
    <source>
        <dbReference type="EMBL" id="NYD74159.1"/>
    </source>
</evidence>
<evidence type="ECO:0000313" key="6">
    <source>
        <dbReference type="Proteomes" id="UP000589620"/>
    </source>
</evidence>
<reference evidence="5 6" key="1">
    <citation type="submission" date="2020-07" db="EMBL/GenBank/DDBJ databases">
        <title>Sequencing the genomes of 1000 actinobacteria strains.</title>
        <authorList>
            <person name="Klenk H.-P."/>
        </authorList>
    </citation>
    <scope>NUCLEOTIDE SEQUENCE [LARGE SCALE GENOMIC DNA]</scope>
    <source>
        <strain evidence="5 6">DSM 23871</strain>
    </source>
</reference>
<dbReference type="Proteomes" id="UP000589620">
    <property type="component" value="Unassembled WGS sequence"/>
</dbReference>
<gene>
    <name evidence="5" type="ORF">BJ963_001678</name>
</gene>
<keyword evidence="3" id="KW-0949">S-adenosyl-L-methionine</keyword>
<protein>
    <submittedName>
        <fullName evidence="5">SAM-dependent methyltransferase</fullName>
    </submittedName>
</protein>
<dbReference type="GO" id="GO:0008168">
    <property type="term" value="F:methyltransferase activity"/>
    <property type="evidence" value="ECO:0007669"/>
    <property type="project" value="UniProtKB-KW"/>
</dbReference>
<dbReference type="PANTHER" id="PTHR43464:SF19">
    <property type="entry name" value="UBIQUINONE BIOSYNTHESIS O-METHYLTRANSFERASE, MITOCHONDRIAL"/>
    <property type="match status" value="1"/>
</dbReference>
<dbReference type="CDD" id="cd02440">
    <property type="entry name" value="AdoMet_MTases"/>
    <property type="match status" value="1"/>
</dbReference>
<organism evidence="5 6">
    <name type="scientific">Leifsonia soli</name>
    <dbReference type="NCBI Taxonomy" id="582665"/>
    <lineage>
        <taxon>Bacteria</taxon>
        <taxon>Bacillati</taxon>
        <taxon>Actinomycetota</taxon>
        <taxon>Actinomycetes</taxon>
        <taxon>Micrococcales</taxon>
        <taxon>Microbacteriaceae</taxon>
        <taxon>Leifsonia</taxon>
    </lineage>
</organism>
<dbReference type="SUPFAM" id="SSF53335">
    <property type="entry name" value="S-adenosyl-L-methionine-dependent methyltransferases"/>
    <property type="match status" value="1"/>
</dbReference>
<dbReference type="AlphaFoldDB" id="A0A852SYF9"/>
<evidence type="ECO:0000256" key="4">
    <source>
        <dbReference type="SAM" id="MobiDB-lite"/>
    </source>
</evidence>